<name>A0A1J4KH61_9EUKA</name>
<keyword evidence="2" id="KW-1185">Reference proteome</keyword>
<dbReference type="Pfam" id="PF13516">
    <property type="entry name" value="LRR_6"/>
    <property type="match status" value="1"/>
</dbReference>
<dbReference type="InterPro" id="IPR001611">
    <property type="entry name" value="Leu-rich_rpt"/>
</dbReference>
<dbReference type="InterPro" id="IPR052394">
    <property type="entry name" value="LRR-containing"/>
</dbReference>
<reference evidence="1" key="1">
    <citation type="submission" date="2016-10" db="EMBL/GenBank/DDBJ databases">
        <authorList>
            <person name="Benchimol M."/>
            <person name="Almeida L.G."/>
            <person name="Vasconcelos A.T."/>
            <person name="Perreira-Neves A."/>
            <person name="Rosa I.A."/>
            <person name="Tasca T."/>
            <person name="Bogo M.R."/>
            <person name="de Souza W."/>
        </authorList>
    </citation>
    <scope>NUCLEOTIDE SEQUENCE [LARGE SCALE GENOMIC DNA]</scope>
    <source>
        <strain evidence="1">K</strain>
    </source>
</reference>
<dbReference type="InterPro" id="IPR032675">
    <property type="entry name" value="LRR_dom_sf"/>
</dbReference>
<dbReference type="PANTHER" id="PTHR24114">
    <property type="entry name" value="LEUCINE RICH REPEAT FAMILY PROTEIN"/>
    <property type="match status" value="1"/>
</dbReference>
<dbReference type="VEuPathDB" id="TrichDB:TRFO_04333"/>
<comment type="caution">
    <text evidence="1">The sequence shown here is derived from an EMBL/GenBank/DDBJ whole genome shotgun (WGS) entry which is preliminary data.</text>
</comment>
<evidence type="ECO:0000313" key="2">
    <source>
        <dbReference type="Proteomes" id="UP000179807"/>
    </source>
</evidence>
<protein>
    <recommendedName>
        <fullName evidence="3">Leucine Rich Repeat family protein</fullName>
    </recommendedName>
</protein>
<dbReference type="RefSeq" id="XP_068363432.1">
    <property type="nucleotide sequence ID" value="XM_068491831.1"/>
</dbReference>
<dbReference type="EMBL" id="MLAK01000616">
    <property type="protein sequence ID" value="OHT10296.1"/>
    <property type="molecule type" value="Genomic_DNA"/>
</dbReference>
<dbReference type="Gene3D" id="3.80.10.10">
    <property type="entry name" value="Ribonuclease Inhibitor"/>
    <property type="match status" value="2"/>
</dbReference>
<dbReference type="AlphaFoldDB" id="A0A1J4KH61"/>
<evidence type="ECO:0000313" key="1">
    <source>
        <dbReference type="EMBL" id="OHT10296.1"/>
    </source>
</evidence>
<evidence type="ECO:0008006" key="3">
    <source>
        <dbReference type="Google" id="ProtNLM"/>
    </source>
</evidence>
<proteinExistence type="predicted"/>
<dbReference type="SUPFAM" id="SSF52047">
    <property type="entry name" value="RNI-like"/>
    <property type="match status" value="2"/>
</dbReference>
<sequence length="607" mass="68012">MESFLDISDKFLWCNATFEYLTNHLNNNIEGINLSTNHVESDSADLLIKVMTDPECKLNTMILDQCRLSVVSMNKIVENLPNSKIINFSVNRNVITNEVCGAIAKALNQNPPLEYLSMKACDMPADGCVTIAQSLPQAQNLKTLILDSNCIFDRGCEALASNIGQTNITQLSIADNQIWLPGTNALLKALSGNQNIVALDLSYNIIDLVILTHFLKPTTNLKCLSISGCKVSESQILLFLEELGRTQLSTFVIEGLNSNTLPISWPHAQDMLWTNRTNFEVLIRALRTSQTLCDLRFGFLDIKQIRSFVNLYQSNQMSREITISISDFGRTGNTWVATFPNFSLDAPLSTLKWGAKFFPEEAQFFGTLFKASTFEGKPLDSLDVSKTNISNDILQNLMEGFKEVQLKLLDLSDNDFGDMSVETITPFFEHSSVEELILTKNGLTEFGFQRFFRYFVRDQPMKIPKILKFSFTTSDNSETGSHQFFNDLAALIAADSPLEELEIHGNVTTIDLTPVFAELIKNSHLKKISITDIPDKYKGSDPAIDPEIQGMFNELVTVLHHSMTDDSSTCALSHLNYPLLTTVFLFSDEILGLWSDIEAKFEENANK</sequence>
<dbReference type="SMART" id="SM00368">
    <property type="entry name" value="LRR_RI"/>
    <property type="match status" value="4"/>
</dbReference>
<dbReference type="OrthoDB" id="196566at2759"/>
<dbReference type="Proteomes" id="UP000179807">
    <property type="component" value="Unassembled WGS sequence"/>
</dbReference>
<dbReference type="GeneID" id="94826535"/>
<accession>A0A1J4KH61</accession>
<dbReference type="PANTHER" id="PTHR24114:SF2">
    <property type="entry name" value="F-BOX DOMAIN-CONTAINING PROTEIN-RELATED"/>
    <property type="match status" value="1"/>
</dbReference>
<organism evidence="1 2">
    <name type="scientific">Tritrichomonas foetus</name>
    <dbReference type="NCBI Taxonomy" id="1144522"/>
    <lineage>
        <taxon>Eukaryota</taxon>
        <taxon>Metamonada</taxon>
        <taxon>Parabasalia</taxon>
        <taxon>Tritrichomonadida</taxon>
        <taxon>Tritrichomonadidae</taxon>
        <taxon>Tritrichomonas</taxon>
    </lineage>
</organism>
<gene>
    <name evidence="1" type="ORF">TRFO_04333</name>
</gene>